<keyword evidence="3" id="KW-1185">Reference proteome</keyword>
<gene>
    <name evidence="2" type="ORF">OCV61_08950</name>
</gene>
<dbReference type="Proteomes" id="UP001652409">
    <property type="component" value="Unassembled WGS sequence"/>
</dbReference>
<dbReference type="RefSeq" id="WP_158421504.1">
    <property type="nucleotide sequence ID" value="NZ_JAOQJL010000015.1"/>
</dbReference>
<evidence type="ECO:0000259" key="1">
    <source>
        <dbReference type="Pfam" id="PF08486"/>
    </source>
</evidence>
<name>A0ABT2TVR6_9FIRM</name>
<feature type="domain" description="Sporulation stage II protein D amidase enhancer LytB N-terminal" evidence="1">
    <location>
        <begin position="32"/>
        <end position="125"/>
    </location>
</feature>
<proteinExistence type="predicted"/>
<dbReference type="EMBL" id="JAOQJL010000015">
    <property type="protein sequence ID" value="MCU6765539.1"/>
    <property type="molecule type" value="Genomic_DNA"/>
</dbReference>
<reference evidence="2 3" key="1">
    <citation type="journal article" date="2021" name="ISME Commun">
        <title>Automated analysis of genomic sequences facilitates high-throughput and comprehensive description of bacteria.</title>
        <authorList>
            <person name="Hitch T.C.A."/>
        </authorList>
    </citation>
    <scope>NUCLEOTIDE SEQUENCE [LARGE SCALE GENOMIC DNA]</scope>
    <source>
        <strain evidence="2 3">Sanger_23</strain>
    </source>
</reference>
<comment type="caution">
    <text evidence="2">The sequence shown here is derived from an EMBL/GenBank/DDBJ whole genome shotgun (WGS) entry which is preliminary data.</text>
</comment>
<sequence>MKEKIRNILCSLPVLLVLPYLMVIIVNGAEQALTVHTFDPEEWIACMLEGQIPAGYETEAVKAQAVVTRTNFYDEMCEGRSLRDIVIKRQEYGMSAGKFPELFFRKKEECYEEAVHETENMVLTWNEELKLVPYHQISSGSTRDGQEVFHSQEYSYLKTVDSSEDKKAEEYLSSFYIPASQMPKVLEIRERDSKGYVSWMMADGKPVEGEAFRTGLGLASADFKVQKIGSRYRFLCKGKGHGLGYSQYGGNCLAKAGYDWEHILQTYFPEMEIKNIVQIPKAGV</sequence>
<protein>
    <submittedName>
        <fullName evidence="2">SpoIID/LytB domain protein</fullName>
    </submittedName>
</protein>
<evidence type="ECO:0000313" key="2">
    <source>
        <dbReference type="EMBL" id="MCU6765539.1"/>
    </source>
</evidence>
<dbReference type="Pfam" id="PF08486">
    <property type="entry name" value="SpoIID"/>
    <property type="match status" value="1"/>
</dbReference>
<organism evidence="2 3">
    <name type="scientific">Blautia ammoniilytica</name>
    <dbReference type="NCBI Taxonomy" id="2981782"/>
    <lineage>
        <taxon>Bacteria</taxon>
        <taxon>Bacillati</taxon>
        <taxon>Bacillota</taxon>
        <taxon>Clostridia</taxon>
        <taxon>Lachnospirales</taxon>
        <taxon>Lachnospiraceae</taxon>
        <taxon>Blautia</taxon>
    </lineage>
</organism>
<accession>A0ABT2TVR6</accession>
<evidence type="ECO:0000313" key="3">
    <source>
        <dbReference type="Proteomes" id="UP001652409"/>
    </source>
</evidence>
<dbReference type="InterPro" id="IPR013693">
    <property type="entry name" value="SpoIID/LytB_N"/>
</dbReference>